<dbReference type="GeneTree" id="ENSGT01050000244951"/>
<dbReference type="AlphaFoldDB" id="A0A8C3VVD2"/>
<feature type="region of interest" description="Disordered" evidence="3">
    <location>
        <begin position="81"/>
        <end position="106"/>
    </location>
</feature>
<evidence type="ECO:0000256" key="1">
    <source>
        <dbReference type="ARBA" id="ARBA00022737"/>
    </source>
</evidence>
<evidence type="ECO:0000313" key="6">
    <source>
        <dbReference type="Proteomes" id="UP000694540"/>
    </source>
</evidence>
<dbReference type="GO" id="GO:0007528">
    <property type="term" value="P:neuromuscular junction development"/>
    <property type="evidence" value="ECO:0007669"/>
    <property type="project" value="TreeGrafter"/>
</dbReference>
<name>A0A8C3VVD2_9CETA</name>
<reference evidence="5" key="1">
    <citation type="submission" date="2025-08" db="UniProtKB">
        <authorList>
            <consortium name="Ensembl"/>
        </authorList>
    </citation>
    <scope>IDENTIFICATION</scope>
</reference>
<sequence>MLQQELLSRTSLETQKLDLLTEVSELKLKLVGMEKEQREQEEKQKKAESVLDVISELQEQMLRLQLAIHRQMQERLALSSEHPAEVVAGDGAAQPQPCSRDCAGWEGPPELLQELRHLRIKVEELENERHQYEWKLKATKAEVAQLQEQVALKDAEI</sequence>
<keyword evidence="2" id="KW-0175">Coiled coil</keyword>
<evidence type="ECO:0000259" key="4">
    <source>
        <dbReference type="Pfam" id="PF26022"/>
    </source>
</evidence>
<dbReference type="PANTHER" id="PTHR12587">
    <property type="entry name" value="LAR INTERACTING PROTEIN LIP -RELATED PROTEIN"/>
    <property type="match status" value="1"/>
</dbReference>
<organism evidence="5 6">
    <name type="scientific">Catagonus wagneri</name>
    <name type="common">Chacoan peccary</name>
    <dbReference type="NCBI Taxonomy" id="51154"/>
    <lineage>
        <taxon>Eukaryota</taxon>
        <taxon>Metazoa</taxon>
        <taxon>Chordata</taxon>
        <taxon>Craniata</taxon>
        <taxon>Vertebrata</taxon>
        <taxon>Euteleostomi</taxon>
        <taxon>Mammalia</taxon>
        <taxon>Eutheria</taxon>
        <taxon>Laurasiatheria</taxon>
        <taxon>Artiodactyla</taxon>
        <taxon>Suina</taxon>
        <taxon>Tayassuidae</taxon>
        <taxon>Catagonus</taxon>
    </lineage>
</organism>
<dbReference type="Proteomes" id="UP000694540">
    <property type="component" value="Unplaced"/>
</dbReference>
<dbReference type="Ensembl" id="ENSCWAT00000007944.1">
    <property type="protein sequence ID" value="ENSCWAP00000007298.1"/>
    <property type="gene ID" value="ENSCWAG00000005150.1"/>
</dbReference>
<dbReference type="PANTHER" id="PTHR12587:SF18">
    <property type="entry name" value="LIPRIN-BETA-2"/>
    <property type="match status" value="1"/>
</dbReference>
<feature type="coiled-coil region" evidence="2">
    <location>
        <begin position="23"/>
        <end position="74"/>
    </location>
</feature>
<gene>
    <name evidence="5" type="primary">PPFIBP2</name>
</gene>
<dbReference type="Pfam" id="PF26022">
    <property type="entry name" value="CC_Liprin_beta"/>
    <property type="match status" value="1"/>
</dbReference>
<dbReference type="GO" id="GO:0048786">
    <property type="term" value="C:presynaptic active zone"/>
    <property type="evidence" value="ECO:0007669"/>
    <property type="project" value="TreeGrafter"/>
</dbReference>
<feature type="coiled-coil region" evidence="2">
    <location>
        <begin position="115"/>
        <end position="156"/>
    </location>
</feature>
<accession>A0A8C3VVD2</accession>
<dbReference type="InterPro" id="IPR058914">
    <property type="entry name" value="LIPB1/2_CC"/>
</dbReference>
<keyword evidence="1" id="KW-0677">Repeat</keyword>
<feature type="domain" description="Liprin-beta-1/2 coiled-coil" evidence="4">
    <location>
        <begin position="1"/>
        <end position="61"/>
    </location>
</feature>
<dbReference type="InterPro" id="IPR029515">
    <property type="entry name" value="Liprin"/>
</dbReference>
<evidence type="ECO:0000313" key="5">
    <source>
        <dbReference type="Ensembl" id="ENSCWAP00000007298.1"/>
    </source>
</evidence>
<keyword evidence="6" id="KW-1185">Reference proteome</keyword>
<evidence type="ECO:0000256" key="3">
    <source>
        <dbReference type="SAM" id="MobiDB-lite"/>
    </source>
</evidence>
<proteinExistence type="predicted"/>
<evidence type="ECO:0000256" key="2">
    <source>
        <dbReference type="SAM" id="Coils"/>
    </source>
</evidence>
<protein>
    <submittedName>
        <fullName evidence="5">PPFIA binding protein 2</fullName>
    </submittedName>
</protein>
<reference evidence="5" key="2">
    <citation type="submission" date="2025-09" db="UniProtKB">
        <authorList>
            <consortium name="Ensembl"/>
        </authorList>
    </citation>
    <scope>IDENTIFICATION</scope>
</reference>